<gene>
    <name evidence="7" type="ORF">HCN44_009145</name>
</gene>
<dbReference type="SMART" id="SM00178">
    <property type="entry name" value="SAR"/>
    <property type="match status" value="1"/>
</dbReference>
<dbReference type="InterPro" id="IPR027417">
    <property type="entry name" value="P-loop_NTPase"/>
</dbReference>
<evidence type="ECO:0000256" key="1">
    <source>
        <dbReference type="ARBA" id="ARBA00010290"/>
    </source>
</evidence>
<organism evidence="7 8">
    <name type="scientific">Aphidius gifuensis</name>
    <name type="common">Parasitoid wasp</name>
    <dbReference type="NCBI Taxonomy" id="684658"/>
    <lineage>
        <taxon>Eukaryota</taxon>
        <taxon>Metazoa</taxon>
        <taxon>Ecdysozoa</taxon>
        <taxon>Arthropoda</taxon>
        <taxon>Hexapoda</taxon>
        <taxon>Insecta</taxon>
        <taxon>Pterygota</taxon>
        <taxon>Neoptera</taxon>
        <taxon>Endopterygota</taxon>
        <taxon>Hymenoptera</taxon>
        <taxon>Apocrita</taxon>
        <taxon>Ichneumonoidea</taxon>
        <taxon>Braconidae</taxon>
        <taxon>Aphidiinae</taxon>
        <taxon>Aphidius</taxon>
    </lineage>
</organism>
<comment type="similarity">
    <text evidence="1 6">Belongs to the small GTPase superfamily. Arf family.</text>
</comment>
<comment type="caution">
    <text evidence="7">The sequence shown here is derived from an EMBL/GenBank/DDBJ whole genome shotgun (WGS) entry which is preliminary data.</text>
</comment>
<evidence type="ECO:0008006" key="9">
    <source>
        <dbReference type="Google" id="ProtNLM"/>
    </source>
</evidence>
<dbReference type="SUPFAM" id="SSF52540">
    <property type="entry name" value="P-loop containing nucleoside triphosphate hydrolases"/>
    <property type="match status" value="1"/>
</dbReference>
<dbReference type="PROSITE" id="PS51417">
    <property type="entry name" value="ARF"/>
    <property type="match status" value="1"/>
</dbReference>
<dbReference type="GO" id="GO:0046872">
    <property type="term" value="F:metal ion binding"/>
    <property type="evidence" value="ECO:0007669"/>
    <property type="project" value="UniProtKB-KW"/>
</dbReference>
<dbReference type="GO" id="GO:0048731">
    <property type="term" value="P:system development"/>
    <property type="evidence" value="ECO:0007669"/>
    <property type="project" value="UniProtKB-ARBA"/>
</dbReference>
<dbReference type="EMBL" id="JACMRX010000001">
    <property type="protein sequence ID" value="KAF7997747.1"/>
    <property type="molecule type" value="Genomic_DNA"/>
</dbReference>
<sequence length="194" mass="22180">MGQIVSSFIQKLFAKKEMRILIVGGYHPGKTTILYKLKLNEIDITIPTIGYNVEMIKYKNYYLSFWDIGYGGGRLDILWKNYFYGTDKDIPSGIIYVVDCANREDIVYSREGIVTLTNGRDFEGVPILVFANKQDVTNAMSVDEVKEKLNLDVAFVGRPWHVQASSAIRGDGLYEGLDWLINEFEKKKQLSFII</sequence>
<keyword evidence="3 4" id="KW-0342">GTP-binding</keyword>
<dbReference type="CDD" id="cd00878">
    <property type="entry name" value="Arf_Arl"/>
    <property type="match status" value="1"/>
</dbReference>
<accession>A0A834Y6R6</accession>
<dbReference type="GO" id="GO:0003924">
    <property type="term" value="F:GTPase activity"/>
    <property type="evidence" value="ECO:0007669"/>
    <property type="project" value="InterPro"/>
</dbReference>
<dbReference type="AlphaFoldDB" id="A0A834Y6R6"/>
<dbReference type="FunFam" id="3.40.50.300:FF:000412">
    <property type="entry name" value="ADP-ribosylation factor 1"/>
    <property type="match status" value="1"/>
</dbReference>
<keyword evidence="2 4" id="KW-0547">Nucleotide-binding</keyword>
<dbReference type="OrthoDB" id="414781at2759"/>
<reference evidence="7 8" key="1">
    <citation type="submission" date="2020-08" db="EMBL/GenBank/DDBJ databases">
        <title>Aphidius gifuensis genome sequencing and assembly.</title>
        <authorList>
            <person name="Du Z."/>
        </authorList>
    </citation>
    <scope>NUCLEOTIDE SEQUENCE [LARGE SCALE GENOMIC DNA]</scope>
    <source>
        <strain evidence="7">YNYX2018</strain>
        <tissue evidence="7">Adults</tissue>
    </source>
</reference>
<feature type="binding site" evidence="5">
    <location>
        <position position="48"/>
    </location>
    <ligand>
        <name>Mg(2+)</name>
        <dbReference type="ChEBI" id="CHEBI:18420"/>
    </ligand>
</feature>
<feature type="binding site" evidence="4">
    <location>
        <begin position="132"/>
        <end position="135"/>
    </location>
    <ligand>
        <name>GTP</name>
        <dbReference type="ChEBI" id="CHEBI:37565"/>
    </ligand>
</feature>
<dbReference type="PRINTS" id="PR00328">
    <property type="entry name" value="SAR1GTPBP"/>
</dbReference>
<evidence type="ECO:0000313" key="8">
    <source>
        <dbReference type="Proteomes" id="UP000639338"/>
    </source>
</evidence>
<proteinExistence type="inferred from homology"/>
<dbReference type="GO" id="GO:0005525">
    <property type="term" value="F:GTP binding"/>
    <property type="evidence" value="ECO:0007669"/>
    <property type="project" value="UniProtKB-KW"/>
</dbReference>
<dbReference type="GO" id="GO:0016192">
    <property type="term" value="P:vesicle-mediated transport"/>
    <property type="evidence" value="ECO:0007669"/>
    <property type="project" value="UniProtKB-ARBA"/>
</dbReference>
<dbReference type="Gene3D" id="3.40.50.300">
    <property type="entry name" value="P-loop containing nucleotide triphosphate hydrolases"/>
    <property type="match status" value="1"/>
</dbReference>
<feature type="binding site" evidence="5">
    <location>
        <position position="31"/>
    </location>
    <ligand>
        <name>Mg(2+)</name>
        <dbReference type="ChEBI" id="CHEBI:18420"/>
    </ligand>
</feature>
<evidence type="ECO:0000256" key="3">
    <source>
        <dbReference type="ARBA" id="ARBA00023134"/>
    </source>
</evidence>
<dbReference type="InterPro" id="IPR005225">
    <property type="entry name" value="Small_GTP-bd"/>
</dbReference>
<dbReference type="InterPro" id="IPR006689">
    <property type="entry name" value="Small_GTPase_ARF/SAR"/>
</dbReference>
<feature type="binding site" evidence="4">
    <location>
        <begin position="24"/>
        <end position="31"/>
    </location>
    <ligand>
        <name>GTP</name>
        <dbReference type="ChEBI" id="CHEBI:37565"/>
    </ligand>
</feature>
<keyword evidence="5" id="KW-0479">Metal-binding</keyword>
<evidence type="ECO:0000256" key="5">
    <source>
        <dbReference type="PIRSR" id="PIRSR606689-2"/>
    </source>
</evidence>
<evidence type="ECO:0000256" key="6">
    <source>
        <dbReference type="RuleBase" id="RU003925"/>
    </source>
</evidence>
<dbReference type="InterPro" id="IPR024156">
    <property type="entry name" value="Small_GTPase_ARF"/>
</dbReference>
<evidence type="ECO:0000313" key="7">
    <source>
        <dbReference type="EMBL" id="KAF7997747.1"/>
    </source>
</evidence>
<protein>
    <recommendedName>
        <fullName evidence="9">ADP-ribosylation factor</fullName>
    </recommendedName>
</protein>
<name>A0A834Y6R6_APHGI</name>
<dbReference type="Pfam" id="PF00025">
    <property type="entry name" value="Arf"/>
    <property type="match status" value="1"/>
</dbReference>
<evidence type="ECO:0000256" key="4">
    <source>
        <dbReference type="PIRSR" id="PIRSR606689-1"/>
    </source>
</evidence>
<dbReference type="PANTHER" id="PTHR11711">
    <property type="entry name" value="ADP RIBOSYLATION FACTOR-RELATED"/>
    <property type="match status" value="1"/>
</dbReference>
<dbReference type="NCBIfam" id="TIGR00231">
    <property type="entry name" value="small_GTP"/>
    <property type="match status" value="1"/>
</dbReference>
<evidence type="ECO:0000256" key="2">
    <source>
        <dbReference type="ARBA" id="ARBA00022741"/>
    </source>
</evidence>
<dbReference type="SMART" id="SM00177">
    <property type="entry name" value="ARF"/>
    <property type="match status" value="1"/>
</dbReference>
<keyword evidence="5" id="KW-0460">Magnesium</keyword>
<dbReference type="GO" id="GO:0030010">
    <property type="term" value="P:establishment of cell polarity"/>
    <property type="evidence" value="ECO:0007669"/>
    <property type="project" value="UniProtKB-ARBA"/>
</dbReference>
<keyword evidence="8" id="KW-1185">Reference proteome</keyword>
<dbReference type="Proteomes" id="UP000639338">
    <property type="component" value="Unassembled WGS sequence"/>
</dbReference>
<dbReference type="GO" id="GO:0051649">
    <property type="term" value="P:establishment of localization in cell"/>
    <property type="evidence" value="ECO:0007669"/>
    <property type="project" value="UniProtKB-ARBA"/>
</dbReference>